<keyword evidence="3" id="KW-1185">Reference proteome</keyword>
<dbReference type="PATRIC" id="fig|362948.14.peg.1652"/>
<dbReference type="Proteomes" id="UP000006559">
    <property type="component" value="Chromosome"/>
</dbReference>
<feature type="transmembrane region" description="Helical" evidence="1">
    <location>
        <begin position="306"/>
        <end position="328"/>
    </location>
</feature>
<keyword evidence="1" id="KW-0472">Membrane</keyword>
<feature type="transmembrane region" description="Helical" evidence="1">
    <location>
        <begin position="225"/>
        <end position="250"/>
    </location>
</feature>
<dbReference type="KEGG" id="lsl:LSL_1557"/>
<feature type="transmembrane region" description="Helical" evidence="1">
    <location>
        <begin position="334"/>
        <end position="353"/>
    </location>
</feature>
<dbReference type="AlphaFoldDB" id="Q1WRW8"/>
<evidence type="ECO:0000256" key="1">
    <source>
        <dbReference type="SAM" id="Phobius"/>
    </source>
</evidence>
<name>Q1WRW8_LIGS1</name>
<dbReference type="OrthoDB" id="10020506at2"/>
<proteinExistence type="predicted"/>
<feature type="transmembrane region" description="Helical" evidence="1">
    <location>
        <begin position="270"/>
        <end position="294"/>
    </location>
</feature>
<dbReference type="STRING" id="362948.LSL_1557"/>
<keyword evidence="1" id="KW-1133">Transmembrane helix</keyword>
<feature type="transmembrane region" description="Helical" evidence="1">
    <location>
        <begin position="365"/>
        <end position="386"/>
    </location>
</feature>
<organism evidence="2 3">
    <name type="scientific">Ligilactobacillus salivarius (strain UCC118)</name>
    <name type="common">Lactobacillus salivarius</name>
    <dbReference type="NCBI Taxonomy" id="362948"/>
    <lineage>
        <taxon>Bacteria</taxon>
        <taxon>Bacillati</taxon>
        <taxon>Bacillota</taxon>
        <taxon>Bacilli</taxon>
        <taxon>Lactobacillales</taxon>
        <taxon>Lactobacillaceae</taxon>
        <taxon>Ligilactobacillus</taxon>
    </lineage>
</organism>
<keyword evidence="1" id="KW-0812">Transmembrane</keyword>
<protein>
    <submittedName>
        <fullName evidence="2">Hypothetical membrane spanning protein</fullName>
    </submittedName>
</protein>
<feature type="transmembrane region" description="Helical" evidence="1">
    <location>
        <begin position="191"/>
        <end position="213"/>
    </location>
</feature>
<evidence type="ECO:0000313" key="3">
    <source>
        <dbReference type="Proteomes" id="UP000006559"/>
    </source>
</evidence>
<reference evidence="2 3" key="1">
    <citation type="journal article" date="2006" name="Proc. Natl. Acad. Sci. U.S.A.">
        <title>Multireplicon genome architecture of Lactobacillus salivarius.</title>
        <authorList>
            <person name="Claesson M.J."/>
            <person name="Li Y."/>
            <person name="Leahy S."/>
            <person name="Canchaya C."/>
            <person name="van Pijkeren J.P."/>
            <person name="Cerdeno-Tarraga A.M."/>
            <person name="Parkhill J."/>
            <person name="Flynn S."/>
            <person name="O'Sullivan G.C."/>
            <person name="Collins J.K."/>
            <person name="Higgins D."/>
            <person name="Shanahan F."/>
            <person name="Fitzgerald G.F."/>
            <person name="van Sinderen D."/>
            <person name="O'Toole P.W."/>
        </authorList>
    </citation>
    <scope>NUCLEOTIDE SEQUENCE [LARGE SCALE GENOMIC DNA]</scope>
    <source>
        <strain evidence="2 3">UCC118</strain>
    </source>
</reference>
<dbReference type="EMBL" id="CP000233">
    <property type="protein sequence ID" value="ABE00361.1"/>
    <property type="molecule type" value="Genomic_DNA"/>
</dbReference>
<feature type="transmembrane region" description="Helical" evidence="1">
    <location>
        <begin position="162"/>
        <end position="179"/>
    </location>
</feature>
<gene>
    <name evidence="2" type="ordered locus">LSL_1557</name>
</gene>
<feature type="transmembrane region" description="Helical" evidence="1">
    <location>
        <begin position="26"/>
        <end position="45"/>
    </location>
</feature>
<accession>Q1WRW8</accession>
<feature type="transmembrane region" description="Helical" evidence="1">
    <location>
        <begin position="108"/>
        <end position="126"/>
    </location>
</feature>
<sequence>MYNLLLVIYIILVLLAITNLTEYDRLIYFISTIIFATIGFFFNPIKAFAMGNYLDSYRIFLELDLYREWGWNAGKTLLYRSYNYLGNYDDLPLIKCYWYVVSRFNNNGWLAFINTFLIFTMAYLSINRLAKKLEISGIHKQISATFIFFIIIEDFSRTIANIRMPLAIAVFTLALAYDVTNDDKKNKIIYWLGYFSTMLLHNSMFMFVIIRVLASLYKKVNIRKIILFIFLIFPIISSGVISIFSKYLSITTVDKINYTMDKGLGGLSGILTLRYGTIIIIIRILISLIMIYELRRINIDSQNSSLGLLVFFSEIVIAFSISSTFLSWNLTNRLSLVLVNLLPLLIIVRKYLANDRKSIFYLNRQGILVWIMAITSMMYYFGTYVYQVLIF</sequence>
<dbReference type="HOGENOM" id="CLU_705548_0_0_9"/>
<evidence type="ECO:0000313" key="2">
    <source>
        <dbReference type="EMBL" id="ABE00361.1"/>
    </source>
</evidence>